<protein>
    <submittedName>
        <fullName evidence="1">Importin subunit alpha-2-like protein</fullName>
    </submittedName>
</protein>
<proteinExistence type="predicted"/>
<dbReference type="InterPro" id="IPR011989">
    <property type="entry name" value="ARM-like"/>
</dbReference>
<dbReference type="InterPro" id="IPR016024">
    <property type="entry name" value="ARM-type_fold"/>
</dbReference>
<feature type="non-terminal residue" evidence="1">
    <location>
        <position position="125"/>
    </location>
</feature>
<dbReference type="AlphaFoldDB" id="A0A2K3K837"/>
<dbReference type="SUPFAM" id="SSF48371">
    <property type="entry name" value="ARM repeat"/>
    <property type="match status" value="1"/>
</dbReference>
<accession>A0A2K3K837</accession>
<dbReference type="STRING" id="57577.A0A2K3K837"/>
<comment type="caution">
    <text evidence="1">The sequence shown here is derived from an EMBL/GenBank/DDBJ whole genome shotgun (WGS) entry which is preliminary data.</text>
</comment>
<evidence type="ECO:0000313" key="2">
    <source>
        <dbReference type="Proteomes" id="UP000236291"/>
    </source>
</evidence>
<reference evidence="1 2" key="1">
    <citation type="journal article" date="2014" name="Am. J. Bot.">
        <title>Genome assembly and annotation for red clover (Trifolium pratense; Fabaceae).</title>
        <authorList>
            <person name="Istvanek J."/>
            <person name="Jaros M."/>
            <person name="Krenek A."/>
            <person name="Repkova J."/>
        </authorList>
    </citation>
    <scope>NUCLEOTIDE SEQUENCE [LARGE SCALE GENOMIC DNA]</scope>
    <source>
        <strain evidence="2">cv. Tatra</strain>
        <tissue evidence="1">Young leaves</tissue>
    </source>
</reference>
<sequence length="125" mass="14260">MLQLLRFPLPERVIVEPSIYSTVSWCIFNLLRPPSPSPEMILPLLPTLRNFLLMAFPTERIQSDIFWVLAFISDGCDQICQSIVDGDFVPLLLEILSSEFDQPMLLEPALRVLGYIAIGNIQRIE</sequence>
<dbReference type="Gene3D" id="1.25.10.10">
    <property type="entry name" value="Leucine-rich Repeat Variant"/>
    <property type="match status" value="1"/>
</dbReference>
<dbReference type="Proteomes" id="UP000236291">
    <property type="component" value="Unassembled WGS sequence"/>
</dbReference>
<gene>
    <name evidence="1" type="ORF">L195_g052978</name>
</gene>
<reference evidence="1 2" key="2">
    <citation type="journal article" date="2017" name="Front. Plant Sci.">
        <title>Gene Classification and Mining of Molecular Markers Useful in Red Clover (Trifolium pratense) Breeding.</title>
        <authorList>
            <person name="Istvanek J."/>
            <person name="Dluhosova J."/>
            <person name="Dluhos P."/>
            <person name="Patkova L."/>
            <person name="Nedelnik J."/>
            <person name="Repkova J."/>
        </authorList>
    </citation>
    <scope>NUCLEOTIDE SEQUENCE [LARGE SCALE GENOMIC DNA]</scope>
    <source>
        <strain evidence="2">cv. Tatra</strain>
        <tissue evidence="1">Young leaves</tissue>
    </source>
</reference>
<evidence type="ECO:0000313" key="1">
    <source>
        <dbReference type="EMBL" id="PNX62432.1"/>
    </source>
</evidence>
<organism evidence="1 2">
    <name type="scientific">Trifolium pratense</name>
    <name type="common">Red clover</name>
    <dbReference type="NCBI Taxonomy" id="57577"/>
    <lineage>
        <taxon>Eukaryota</taxon>
        <taxon>Viridiplantae</taxon>
        <taxon>Streptophyta</taxon>
        <taxon>Embryophyta</taxon>
        <taxon>Tracheophyta</taxon>
        <taxon>Spermatophyta</taxon>
        <taxon>Magnoliopsida</taxon>
        <taxon>eudicotyledons</taxon>
        <taxon>Gunneridae</taxon>
        <taxon>Pentapetalae</taxon>
        <taxon>rosids</taxon>
        <taxon>fabids</taxon>
        <taxon>Fabales</taxon>
        <taxon>Fabaceae</taxon>
        <taxon>Papilionoideae</taxon>
        <taxon>50 kb inversion clade</taxon>
        <taxon>NPAAA clade</taxon>
        <taxon>Hologalegina</taxon>
        <taxon>IRL clade</taxon>
        <taxon>Trifolieae</taxon>
        <taxon>Trifolium</taxon>
    </lineage>
</organism>
<dbReference type="EMBL" id="ASHM01087741">
    <property type="protein sequence ID" value="PNX62432.1"/>
    <property type="molecule type" value="Genomic_DNA"/>
</dbReference>
<name>A0A2K3K837_TRIPR</name>